<dbReference type="InterPro" id="IPR058245">
    <property type="entry name" value="NreC/VraR/RcsB-like_REC"/>
</dbReference>
<feature type="compositionally biased region" description="Polar residues" evidence="4">
    <location>
        <begin position="167"/>
        <end position="179"/>
    </location>
</feature>
<keyword evidence="1 3" id="KW-0597">Phosphoprotein</keyword>
<feature type="domain" description="HTH luxR-type" evidence="5">
    <location>
        <begin position="174"/>
        <end position="239"/>
    </location>
</feature>
<dbReference type="PROSITE" id="PS50043">
    <property type="entry name" value="HTH_LUXR_2"/>
    <property type="match status" value="1"/>
</dbReference>
<dbReference type="Proteomes" id="UP000214747">
    <property type="component" value="Unassembled WGS sequence"/>
</dbReference>
<evidence type="ECO:0000313" key="8">
    <source>
        <dbReference type="Proteomes" id="UP000214747"/>
    </source>
</evidence>
<dbReference type="InterPro" id="IPR036388">
    <property type="entry name" value="WH-like_DNA-bd_sf"/>
</dbReference>
<dbReference type="InterPro" id="IPR000792">
    <property type="entry name" value="Tscrpt_reg_LuxR_C"/>
</dbReference>
<dbReference type="InterPro" id="IPR011006">
    <property type="entry name" value="CheY-like_superfamily"/>
</dbReference>
<dbReference type="GO" id="GO:0003677">
    <property type="term" value="F:DNA binding"/>
    <property type="evidence" value="ECO:0007669"/>
    <property type="project" value="UniProtKB-KW"/>
</dbReference>
<dbReference type="PROSITE" id="PS50110">
    <property type="entry name" value="RESPONSE_REGULATORY"/>
    <property type="match status" value="1"/>
</dbReference>
<dbReference type="SMART" id="SM00421">
    <property type="entry name" value="HTH_LUXR"/>
    <property type="match status" value="1"/>
</dbReference>
<name>A0A225SP13_9BURK</name>
<dbReference type="PANTHER" id="PTHR43214:SF17">
    <property type="entry name" value="TRANSCRIPTIONAL REGULATORY PROTEIN RCSB"/>
    <property type="match status" value="1"/>
</dbReference>
<protein>
    <submittedName>
        <fullName evidence="7">DNA-binding response regulator</fullName>
    </submittedName>
</protein>
<dbReference type="EMBL" id="NJGV01000025">
    <property type="protein sequence ID" value="OWY32507.1"/>
    <property type="molecule type" value="Genomic_DNA"/>
</dbReference>
<dbReference type="GO" id="GO:0000160">
    <property type="term" value="P:phosphorelay signal transduction system"/>
    <property type="evidence" value="ECO:0007669"/>
    <property type="project" value="InterPro"/>
</dbReference>
<evidence type="ECO:0000256" key="1">
    <source>
        <dbReference type="ARBA" id="ARBA00022553"/>
    </source>
</evidence>
<dbReference type="RefSeq" id="WP_088756992.1">
    <property type="nucleotide sequence ID" value="NZ_JARJFG010000033.1"/>
</dbReference>
<dbReference type="PRINTS" id="PR00038">
    <property type="entry name" value="HTHLUXR"/>
</dbReference>
<organism evidence="7 8">
    <name type="scientific">Herbaspirillum aquaticum</name>
    <dbReference type="NCBI Taxonomy" id="568783"/>
    <lineage>
        <taxon>Bacteria</taxon>
        <taxon>Pseudomonadati</taxon>
        <taxon>Pseudomonadota</taxon>
        <taxon>Betaproteobacteria</taxon>
        <taxon>Burkholderiales</taxon>
        <taxon>Oxalobacteraceae</taxon>
        <taxon>Herbaspirillum</taxon>
    </lineage>
</organism>
<evidence type="ECO:0000313" key="7">
    <source>
        <dbReference type="EMBL" id="OWY32507.1"/>
    </source>
</evidence>
<dbReference type="SMART" id="SM00448">
    <property type="entry name" value="REC"/>
    <property type="match status" value="1"/>
</dbReference>
<gene>
    <name evidence="7" type="ORF">CEJ45_20885</name>
</gene>
<reference evidence="7 8" key="1">
    <citation type="journal article" date="2010" name="Int. J. Syst. Evol. Microbiol.">
        <title>Reclassification of Herbaspirillum putei as a later heterotypic synonym of Herbaspirillum huttiense, with the description of H. huttiense subsp. huttiense subsp. nov. and H. huttiense subsp. putei subsp. nov., comb. nov., and description of Herbaspirillum aquaticum sp. nov.</title>
        <authorList>
            <person name="Dobritsa A.P."/>
            <person name="Reddy M.C."/>
            <person name="Samadpour M."/>
        </authorList>
    </citation>
    <scope>NUCLEOTIDE SEQUENCE [LARGE SCALE GENOMIC DNA]</scope>
    <source>
        <strain evidence="7 8">IEH 4430</strain>
    </source>
</reference>
<evidence type="ECO:0000259" key="5">
    <source>
        <dbReference type="PROSITE" id="PS50043"/>
    </source>
</evidence>
<keyword evidence="2 7" id="KW-0238">DNA-binding</keyword>
<dbReference type="InterPro" id="IPR001789">
    <property type="entry name" value="Sig_transdc_resp-reg_receiver"/>
</dbReference>
<dbReference type="PANTHER" id="PTHR43214">
    <property type="entry name" value="TWO-COMPONENT RESPONSE REGULATOR"/>
    <property type="match status" value="1"/>
</dbReference>
<dbReference type="GO" id="GO:0006355">
    <property type="term" value="P:regulation of DNA-templated transcription"/>
    <property type="evidence" value="ECO:0007669"/>
    <property type="project" value="InterPro"/>
</dbReference>
<accession>A0A225SP13</accession>
<dbReference type="SUPFAM" id="SSF52172">
    <property type="entry name" value="CheY-like"/>
    <property type="match status" value="1"/>
</dbReference>
<dbReference type="InterPro" id="IPR039420">
    <property type="entry name" value="WalR-like"/>
</dbReference>
<feature type="region of interest" description="Disordered" evidence="4">
    <location>
        <begin position="150"/>
        <end position="183"/>
    </location>
</feature>
<dbReference type="Pfam" id="PF00072">
    <property type="entry name" value="Response_reg"/>
    <property type="match status" value="1"/>
</dbReference>
<dbReference type="Gene3D" id="3.40.50.2300">
    <property type="match status" value="1"/>
</dbReference>
<comment type="caution">
    <text evidence="7">The sequence shown here is derived from an EMBL/GenBank/DDBJ whole genome shotgun (WGS) entry which is preliminary data.</text>
</comment>
<evidence type="ECO:0000256" key="4">
    <source>
        <dbReference type="SAM" id="MobiDB-lite"/>
    </source>
</evidence>
<feature type="domain" description="Response regulatory" evidence="6">
    <location>
        <begin position="10"/>
        <end position="128"/>
    </location>
</feature>
<dbReference type="CDD" id="cd17535">
    <property type="entry name" value="REC_NarL-like"/>
    <property type="match status" value="1"/>
</dbReference>
<feature type="modified residue" description="4-aspartylphosphate" evidence="3">
    <location>
        <position position="61"/>
    </location>
</feature>
<dbReference type="InterPro" id="IPR016032">
    <property type="entry name" value="Sig_transdc_resp-reg_C-effctor"/>
</dbReference>
<evidence type="ECO:0000256" key="3">
    <source>
        <dbReference type="PROSITE-ProRule" id="PRU00169"/>
    </source>
</evidence>
<sequence length="241" mass="26380">MTWTLASATRIALLDDHAVVRYGLAKRLAEEPDFAVIGAFATSKELMAALRASPADLLLIDYSLGSNDIDGLNLIRALRVRFPRSKILVSSAHSSPATVAMAMKAGARGFVGKSQELTELIQAIRIVTRGREYLNSAMARELAAMQAAEAAARSQPEVRPPPRRTRSATVSSDTLSDMPSLSPREREVLRCCLDGMSVTEIAEKFARSVKTISGQKQSAFRKLGVRSDNELFKIEYQIKEL</sequence>
<dbReference type="PROSITE" id="PS00622">
    <property type="entry name" value="HTH_LUXR_1"/>
    <property type="match status" value="1"/>
</dbReference>
<dbReference type="Gene3D" id="1.10.10.10">
    <property type="entry name" value="Winged helix-like DNA-binding domain superfamily/Winged helix DNA-binding domain"/>
    <property type="match status" value="1"/>
</dbReference>
<evidence type="ECO:0000259" key="6">
    <source>
        <dbReference type="PROSITE" id="PS50110"/>
    </source>
</evidence>
<keyword evidence="8" id="KW-1185">Reference proteome</keyword>
<dbReference type="AlphaFoldDB" id="A0A225SP13"/>
<dbReference type="CDD" id="cd06170">
    <property type="entry name" value="LuxR_C_like"/>
    <property type="match status" value="1"/>
</dbReference>
<dbReference type="Pfam" id="PF00196">
    <property type="entry name" value="GerE"/>
    <property type="match status" value="1"/>
</dbReference>
<dbReference type="SUPFAM" id="SSF46894">
    <property type="entry name" value="C-terminal effector domain of the bipartite response regulators"/>
    <property type="match status" value="1"/>
</dbReference>
<proteinExistence type="predicted"/>
<evidence type="ECO:0000256" key="2">
    <source>
        <dbReference type="ARBA" id="ARBA00023125"/>
    </source>
</evidence>